<dbReference type="Pfam" id="PF08666">
    <property type="entry name" value="SAF"/>
    <property type="match status" value="1"/>
</dbReference>
<dbReference type="PROSITE" id="PS50844">
    <property type="entry name" value="AFP_LIKE"/>
    <property type="match status" value="1"/>
</dbReference>
<dbReference type="Proteomes" id="UP001198495">
    <property type="component" value="Unassembled WGS sequence"/>
</dbReference>
<proteinExistence type="predicted"/>
<dbReference type="InterPro" id="IPR051690">
    <property type="entry name" value="PseI-like"/>
</dbReference>
<dbReference type="Pfam" id="PF03102">
    <property type="entry name" value="NeuB"/>
    <property type="match status" value="1"/>
</dbReference>
<reference evidence="2 3" key="1">
    <citation type="submission" date="2021-10" db="EMBL/GenBank/DDBJ databases">
        <title>Anaerobic single-cell dispensing facilitates the cultivation of human gut bacteria.</title>
        <authorList>
            <person name="Afrizal A."/>
        </authorList>
    </citation>
    <scope>NUCLEOTIDE SEQUENCE [LARGE SCALE GENOMIC DNA]</scope>
    <source>
        <strain evidence="2 3">CLA-AA-H212</strain>
    </source>
</reference>
<accession>A0ABS8FPT7</accession>
<dbReference type="InterPro" id="IPR013785">
    <property type="entry name" value="Aldolase_TIM"/>
</dbReference>
<dbReference type="InterPro" id="IPR013974">
    <property type="entry name" value="SAF"/>
</dbReference>
<dbReference type="EMBL" id="JAJEQT010000004">
    <property type="protein sequence ID" value="MCC2218884.1"/>
    <property type="molecule type" value="Genomic_DNA"/>
</dbReference>
<dbReference type="RefSeq" id="WP_021984838.1">
    <property type="nucleotide sequence ID" value="NZ_JAJEQT010000004.1"/>
</dbReference>
<dbReference type="InterPro" id="IPR036732">
    <property type="entry name" value="AFP_Neu5c_C_sf"/>
</dbReference>
<keyword evidence="3" id="KW-1185">Reference proteome</keyword>
<evidence type="ECO:0000313" key="3">
    <source>
        <dbReference type="Proteomes" id="UP001198495"/>
    </source>
</evidence>
<dbReference type="CDD" id="cd11615">
    <property type="entry name" value="SAF_NeuB_like"/>
    <property type="match status" value="1"/>
</dbReference>
<dbReference type="InterPro" id="IPR006190">
    <property type="entry name" value="SAF_AFP_Neu5Ac"/>
</dbReference>
<dbReference type="Gene3D" id="3.20.20.70">
    <property type="entry name" value="Aldolase class I"/>
    <property type="match status" value="1"/>
</dbReference>
<protein>
    <submittedName>
        <fullName evidence="2">N-acetylneuraminate synthase family protein</fullName>
    </submittedName>
</protein>
<dbReference type="SUPFAM" id="SSF51269">
    <property type="entry name" value="AFP III-like domain"/>
    <property type="match status" value="1"/>
</dbReference>
<organism evidence="2 3">
    <name type="scientific">Coprococcus hominis</name>
    <name type="common">ex Arizal et al. 2022</name>
    <dbReference type="NCBI Taxonomy" id="2881262"/>
    <lineage>
        <taxon>Bacteria</taxon>
        <taxon>Bacillati</taxon>
        <taxon>Bacillota</taxon>
        <taxon>Clostridia</taxon>
        <taxon>Lachnospirales</taxon>
        <taxon>Lachnospiraceae</taxon>
        <taxon>Coprococcus</taxon>
    </lineage>
</organism>
<dbReference type="SUPFAM" id="SSF51569">
    <property type="entry name" value="Aldolase"/>
    <property type="match status" value="1"/>
</dbReference>
<dbReference type="SMART" id="SM00858">
    <property type="entry name" value="SAF"/>
    <property type="match status" value="1"/>
</dbReference>
<dbReference type="InterPro" id="IPR013132">
    <property type="entry name" value="PseI/NeuA/B-like_N"/>
</dbReference>
<sequence length="366" mass="40714">MSTIIDRALAGKFVLIAEIGVNYYDIATKFDISLMDAAKLMIKEAKDAGIHAVKFQSYKAGTLAAKASPSYWDTTEEPTTSQYELFQKFDHFGEAEYRELKDFCDKLGIEFLSTAFDLASADYLDSMMDVYKISSSDLNNLPFVEYQARKGKPMLISVGASNEDEITRTLSLVRSVNDQSIALLHCVLEYPTPYEHANLNKITSLKKSYAEDPIYADKNGSPILIGYSDHTKPDTCADVIKTAYNLGAVIIEKHFTLDKTLKGNDHYHAMDPDDARNILKGIAFIDTLRGSYDLKCLDSEASARSNARRSIVTTCDIKKGAILTPEMLTYKRPGTGIPPEKMNEIIGRTMAVDVKEDTILQEGMLS</sequence>
<dbReference type="InterPro" id="IPR057736">
    <property type="entry name" value="SAF_PseI/NeuA/NeuB"/>
</dbReference>
<evidence type="ECO:0000313" key="2">
    <source>
        <dbReference type="EMBL" id="MCC2218884.1"/>
    </source>
</evidence>
<feature type="domain" description="AFP-like" evidence="1">
    <location>
        <begin position="310"/>
        <end position="366"/>
    </location>
</feature>
<dbReference type="Gene3D" id="3.90.1210.10">
    <property type="entry name" value="Antifreeze-like/N-acetylneuraminic acid synthase C-terminal domain"/>
    <property type="match status" value="1"/>
</dbReference>
<gene>
    <name evidence="2" type="ORF">LKD28_07545</name>
</gene>
<comment type="caution">
    <text evidence="2">The sequence shown here is derived from an EMBL/GenBank/DDBJ whole genome shotgun (WGS) entry which is preliminary data.</text>
</comment>
<dbReference type="PANTHER" id="PTHR42966">
    <property type="entry name" value="N-ACETYLNEURAMINATE SYNTHASE"/>
    <property type="match status" value="1"/>
</dbReference>
<dbReference type="PANTHER" id="PTHR42966:SF1">
    <property type="entry name" value="SIALIC ACID SYNTHASE"/>
    <property type="match status" value="1"/>
</dbReference>
<evidence type="ECO:0000259" key="1">
    <source>
        <dbReference type="PROSITE" id="PS50844"/>
    </source>
</evidence>
<name>A0ABS8FPT7_9FIRM</name>